<evidence type="ECO:0000259" key="13">
    <source>
        <dbReference type="PROSITE" id="PS50893"/>
    </source>
</evidence>
<dbReference type="GeneID" id="4795785"/>
<dbReference type="Pfam" id="PF08352">
    <property type="entry name" value="oligo_HPY"/>
    <property type="match status" value="1"/>
</dbReference>
<dbReference type="GO" id="GO:0005524">
    <property type="term" value="F:ATP binding"/>
    <property type="evidence" value="ECO:0007669"/>
    <property type="project" value="UniProtKB-KW"/>
</dbReference>
<dbReference type="InterPro" id="IPR050388">
    <property type="entry name" value="ABC_Ni/Peptide_Import"/>
</dbReference>
<dbReference type="SUPFAM" id="SSF52540">
    <property type="entry name" value="P-loop containing nucleoside triphosphate hydrolases"/>
    <property type="match status" value="1"/>
</dbReference>
<dbReference type="Pfam" id="PF00005">
    <property type="entry name" value="ABC_tran"/>
    <property type="match status" value="1"/>
</dbReference>
<dbReference type="RefSeq" id="WP_011832423.1">
    <property type="nucleotide sequence ID" value="NC_008942.1"/>
</dbReference>
<dbReference type="HOGENOM" id="CLU_000604_1_23_2"/>
<comment type="catalytic activity">
    <reaction evidence="12">
        <text>Ni(2+)(out) + ATP + H2O = Ni(2+)(in) + ADP + phosphate + H(+)</text>
        <dbReference type="Rhea" id="RHEA:15557"/>
        <dbReference type="ChEBI" id="CHEBI:15377"/>
        <dbReference type="ChEBI" id="CHEBI:15378"/>
        <dbReference type="ChEBI" id="CHEBI:30616"/>
        <dbReference type="ChEBI" id="CHEBI:43474"/>
        <dbReference type="ChEBI" id="CHEBI:49786"/>
        <dbReference type="ChEBI" id="CHEBI:456216"/>
        <dbReference type="EC" id="7.2.2.11"/>
    </reaction>
    <physiologicalReaction direction="left-to-right" evidence="12">
        <dbReference type="Rhea" id="RHEA:15558"/>
    </physiologicalReaction>
</comment>
<protein>
    <recommendedName>
        <fullName evidence="11">Nickel import system ATP-binding protein NikD</fullName>
        <ecNumber evidence="10">7.2.2.11</ecNumber>
    </recommendedName>
</protein>
<dbReference type="EC" id="7.2.2.11" evidence="10"/>
<evidence type="ECO:0000256" key="11">
    <source>
        <dbReference type="ARBA" id="ARBA00044143"/>
    </source>
</evidence>
<keyword evidence="7" id="KW-0406">Ion transport</keyword>
<dbReference type="SMART" id="SM00382">
    <property type="entry name" value="AAA"/>
    <property type="match status" value="1"/>
</dbReference>
<evidence type="ECO:0000256" key="3">
    <source>
        <dbReference type="ARBA" id="ARBA00022475"/>
    </source>
</evidence>
<evidence type="ECO:0000256" key="9">
    <source>
        <dbReference type="ARBA" id="ARBA00038669"/>
    </source>
</evidence>
<dbReference type="PROSITE" id="PS00211">
    <property type="entry name" value="ABC_TRANSPORTER_1"/>
    <property type="match status" value="1"/>
</dbReference>
<evidence type="ECO:0000256" key="4">
    <source>
        <dbReference type="ARBA" id="ARBA00022741"/>
    </source>
</evidence>
<dbReference type="CDD" id="cd03257">
    <property type="entry name" value="ABC_NikE_OppD_transporters"/>
    <property type="match status" value="1"/>
</dbReference>
<dbReference type="InterPro" id="IPR027417">
    <property type="entry name" value="P-loop_NTPase"/>
</dbReference>
<keyword evidence="4" id="KW-0547">Nucleotide-binding</keyword>
<evidence type="ECO:0000256" key="1">
    <source>
        <dbReference type="ARBA" id="ARBA00004202"/>
    </source>
</evidence>
<dbReference type="PANTHER" id="PTHR43297">
    <property type="entry name" value="OLIGOPEPTIDE TRANSPORT ATP-BINDING PROTEIN APPD"/>
    <property type="match status" value="1"/>
</dbReference>
<dbReference type="NCBIfam" id="TIGR01727">
    <property type="entry name" value="oligo_HPY"/>
    <property type="match status" value="1"/>
</dbReference>
<keyword evidence="6" id="KW-1278">Translocase</keyword>
<dbReference type="GO" id="GO:0015413">
    <property type="term" value="F:ABC-type nickel transporter activity"/>
    <property type="evidence" value="ECO:0007669"/>
    <property type="project" value="UniProtKB-EC"/>
</dbReference>
<gene>
    <name evidence="14" type="ordered locus">Mlab_0044</name>
</gene>
<dbReference type="OrthoDB" id="18209at2157"/>
<dbReference type="EMBL" id="CP000559">
    <property type="protein sequence ID" value="ABN06222.1"/>
    <property type="molecule type" value="Genomic_DNA"/>
</dbReference>
<dbReference type="Gene3D" id="3.40.50.300">
    <property type="entry name" value="P-loop containing nucleotide triphosphate hydrolases"/>
    <property type="match status" value="1"/>
</dbReference>
<dbReference type="GO" id="GO:0015833">
    <property type="term" value="P:peptide transport"/>
    <property type="evidence" value="ECO:0007669"/>
    <property type="project" value="InterPro"/>
</dbReference>
<evidence type="ECO:0000256" key="10">
    <source>
        <dbReference type="ARBA" id="ARBA00039098"/>
    </source>
</evidence>
<comment type="subcellular location">
    <subcellularLocation>
        <location evidence="1">Cell membrane</location>
        <topology evidence="1">Peripheral membrane protein</topology>
    </subcellularLocation>
</comment>
<evidence type="ECO:0000256" key="7">
    <source>
        <dbReference type="ARBA" id="ARBA00023065"/>
    </source>
</evidence>
<organism evidence="14 15">
    <name type="scientific">Methanocorpusculum labreanum (strain ATCC 43576 / DSM 4855 / Z)</name>
    <dbReference type="NCBI Taxonomy" id="410358"/>
    <lineage>
        <taxon>Archaea</taxon>
        <taxon>Methanobacteriati</taxon>
        <taxon>Methanobacteriota</taxon>
        <taxon>Stenosarchaea group</taxon>
        <taxon>Methanomicrobia</taxon>
        <taxon>Methanomicrobiales</taxon>
        <taxon>Methanocorpusculaceae</taxon>
        <taxon>Methanocorpusculum</taxon>
    </lineage>
</organism>
<keyword evidence="8" id="KW-0472">Membrane</keyword>
<dbReference type="GO" id="GO:0005886">
    <property type="term" value="C:plasma membrane"/>
    <property type="evidence" value="ECO:0007669"/>
    <property type="project" value="UniProtKB-SubCell"/>
</dbReference>
<keyword evidence="3" id="KW-1003">Cell membrane</keyword>
<dbReference type="AlphaFoldDB" id="A2SPG6"/>
<comment type="subunit">
    <text evidence="9">The complex is composed of two ATP-binding proteins (NikD and NikE), two transmembrane proteins (NikB and NikC) and a solute-binding protein (NikA).</text>
</comment>
<dbReference type="InterPro" id="IPR013563">
    <property type="entry name" value="Oligopep_ABC_C"/>
</dbReference>
<evidence type="ECO:0000256" key="6">
    <source>
        <dbReference type="ARBA" id="ARBA00022967"/>
    </source>
</evidence>
<reference evidence="14 15" key="1">
    <citation type="journal article" date="2009" name="Stand. Genomic Sci.">
        <title>Complete genome sequence of Methanocorpusculum labreanum type strain Z.</title>
        <authorList>
            <person name="Anderson I.J."/>
            <person name="Sieprawska-Lupa M."/>
            <person name="Goltsman E."/>
            <person name="Lapidus A."/>
            <person name="Copeland A."/>
            <person name="Glavina Del Rio T."/>
            <person name="Tice H."/>
            <person name="Dalin E."/>
            <person name="Barry K."/>
            <person name="Pitluck S."/>
            <person name="Hauser L."/>
            <person name="Land M."/>
            <person name="Lucas S."/>
            <person name="Richardson P."/>
            <person name="Whitman W.B."/>
            <person name="Kyrpides N.C."/>
        </authorList>
    </citation>
    <scope>NUCLEOTIDE SEQUENCE [LARGE SCALE GENOMIC DNA]</scope>
    <source>
        <strain evidence="15">ATCC 43576 / DSM 4855 / Z</strain>
    </source>
</reference>
<evidence type="ECO:0000256" key="5">
    <source>
        <dbReference type="ARBA" id="ARBA00022840"/>
    </source>
</evidence>
<sequence length="307" mass="32903">MKNMLEISDLSVSFPGPNGKIPAVRNLSLSLAPGECLAIVGESGCGKSVVAQAVLRLLPPGTEVLGRISYQGQDLLHLSENEMDHIRGQEIGMVFQSPERALNPVMKIGKQLISPQVMHGLCSEKDAELRAKGVLQSLGLDADRVMSSYPWMCSGGMCQRIVFAAVSLLHPNLVIADEPTKGLDAANVTDLEAMLSTVTAGKSTGLLLITHDMDVASRLSNRIAVMYCGMIVEEGETKSVLSSPKHPYTRGLLGSLPKNGFVPIPGISPALSDLPNGCVFHPRCVFADETCRTEIPDLIDGVRCRRC</sequence>
<dbReference type="GO" id="GO:0016887">
    <property type="term" value="F:ATP hydrolysis activity"/>
    <property type="evidence" value="ECO:0007669"/>
    <property type="project" value="InterPro"/>
</dbReference>
<dbReference type="STRING" id="410358.Mlab_0044"/>
<keyword evidence="15" id="KW-1185">Reference proteome</keyword>
<evidence type="ECO:0000256" key="8">
    <source>
        <dbReference type="ARBA" id="ARBA00023136"/>
    </source>
</evidence>
<dbReference type="InterPro" id="IPR017871">
    <property type="entry name" value="ABC_transporter-like_CS"/>
</dbReference>
<dbReference type="PANTHER" id="PTHR43297:SF13">
    <property type="entry name" value="NICKEL ABC TRANSPORTER, ATP-BINDING PROTEIN"/>
    <property type="match status" value="1"/>
</dbReference>
<feature type="domain" description="ABC transporter" evidence="13">
    <location>
        <begin position="5"/>
        <end position="253"/>
    </location>
</feature>
<dbReference type="PROSITE" id="PS50893">
    <property type="entry name" value="ABC_TRANSPORTER_2"/>
    <property type="match status" value="1"/>
</dbReference>
<evidence type="ECO:0000313" key="14">
    <source>
        <dbReference type="EMBL" id="ABN06222.1"/>
    </source>
</evidence>
<dbReference type="eggNOG" id="arCOG00182">
    <property type="taxonomic scope" value="Archaea"/>
</dbReference>
<accession>A2SPG6</accession>
<evidence type="ECO:0000313" key="15">
    <source>
        <dbReference type="Proteomes" id="UP000000365"/>
    </source>
</evidence>
<dbReference type="InterPro" id="IPR003593">
    <property type="entry name" value="AAA+_ATPase"/>
</dbReference>
<keyword evidence="5" id="KW-0067">ATP-binding</keyword>
<dbReference type="KEGG" id="mla:Mlab_0044"/>
<dbReference type="Proteomes" id="UP000000365">
    <property type="component" value="Chromosome"/>
</dbReference>
<proteinExistence type="predicted"/>
<evidence type="ECO:0000256" key="12">
    <source>
        <dbReference type="ARBA" id="ARBA00048610"/>
    </source>
</evidence>
<dbReference type="InterPro" id="IPR003439">
    <property type="entry name" value="ABC_transporter-like_ATP-bd"/>
</dbReference>
<evidence type="ECO:0000256" key="2">
    <source>
        <dbReference type="ARBA" id="ARBA00022448"/>
    </source>
</evidence>
<keyword evidence="2" id="KW-0813">Transport</keyword>
<name>A2SPG6_METLZ</name>